<evidence type="ECO:0008006" key="4">
    <source>
        <dbReference type="Google" id="ProtNLM"/>
    </source>
</evidence>
<reference evidence="2 3" key="1">
    <citation type="submission" date="2019-07" db="EMBL/GenBank/DDBJ databases">
        <authorList>
            <person name="Brisse S."/>
            <person name="Rodrigues C."/>
            <person name="Thorpe H."/>
        </authorList>
    </citation>
    <scope>NUCLEOTIDE SEQUENCE [LARGE SCALE GENOMIC DNA]</scope>
    <source>
        <strain evidence="2">SB6408</strain>
    </source>
</reference>
<sequence>MCNKEKWGKLFFFIGLSFISCSVSAALLKPDLLKQQLQDACSRTQDPAQARLCHSLLIYQHAQQRQRYLHFLLQQNIFSIQTYDYLWSEYQRTVSCAEISRFLVTKAQDSSIPSLPFTPLPPYHELSEPPAVFALQESIN</sequence>
<feature type="chain" id="PRO_5021951420" description="Lipoprotein" evidence="1">
    <location>
        <begin position="26"/>
        <end position="140"/>
    </location>
</feature>
<dbReference type="RefSeq" id="WP_142461757.1">
    <property type="nucleotide sequence ID" value="NZ_CABGHF010000001.1"/>
</dbReference>
<feature type="signal peptide" evidence="1">
    <location>
        <begin position="1"/>
        <end position="25"/>
    </location>
</feature>
<evidence type="ECO:0000313" key="2">
    <source>
        <dbReference type="EMBL" id="VUS33080.1"/>
    </source>
</evidence>
<organism evidence="2 3">
    <name type="scientific">Klebsiella spallanzanii</name>
    <dbReference type="NCBI Taxonomy" id="2587528"/>
    <lineage>
        <taxon>Bacteria</taxon>
        <taxon>Pseudomonadati</taxon>
        <taxon>Pseudomonadota</taxon>
        <taxon>Gammaproteobacteria</taxon>
        <taxon>Enterobacterales</taxon>
        <taxon>Enterobacteriaceae</taxon>
        <taxon>Klebsiella/Raoultella group</taxon>
        <taxon>Klebsiella</taxon>
    </lineage>
</organism>
<accession>A0A564HI65</accession>
<keyword evidence="1" id="KW-0732">Signal</keyword>
<evidence type="ECO:0000256" key="1">
    <source>
        <dbReference type="SAM" id="SignalP"/>
    </source>
</evidence>
<dbReference type="EMBL" id="CABGHF010000001">
    <property type="protein sequence ID" value="VUS33080.1"/>
    <property type="molecule type" value="Genomic_DNA"/>
</dbReference>
<dbReference type="AlphaFoldDB" id="A0A564HI65"/>
<proteinExistence type="predicted"/>
<gene>
    <name evidence="2" type="ORF">SB6408_00533</name>
</gene>
<name>A0A564HI65_9ENTR</name>
<protein>
    <recommendedName>
        <fullName evidence="4">Lipoprotein</fullName>
    </recommendedName>
</protein>
<dbReference type="PROSITE" id="PS51257">
    <property type="entry name" value="PROKAR_LIPOPROTEIN"/>
    <property type="match status" value="1"/>
</dbReference>
<dbReference type="Proteomes" id="UP000318370">
    <property type="component" value="Unassembled WGS sequence"/>
</dbReference>
<evidence type="ECO:0000313" key="3">
    <source>
        <dbReference type="Proteomes" id="UP000318370"/>
    </source>
</evidence>